<dbReference type="Gene3D" id="3.90.79.10">
    <property type="entry name" value="Nucleoside Triphosphate Pyrophosphohydrolase"/>
    <property type="match status" value="1"/>
</dbReference>
<dbReference type="OrthoDB" id="7066556at2"/>
<dbReference type="RefSeq" id="WP_069124700.1">
    <property type="nucleotide sequence ID" value="NZ_MARB01000010.1"/>
</dbReference>
<proteinExistence type="predicted"/>
<feature type="domain" description="Nudix hydrolase" evidence="1">
    <location>
        <begin position="1"/>
        <end position="169"/>
    </location>
</feature>
<dbReference type="GO" id="GO:0003824">
    <property type="term" value="F:catalytic activity"/>
    <property type="evidence" value="ECO:0007669"/>
    <property type="project" value="UniProtKB-ARBA"/>
</dbReference>
<gene>
    <name evidence="2" type="ORF">CODIS_21010</name>
</gene>
<evidence type="ECO:0000313" key="2">
    <source>
        <dbReference type="EMBL" id="ODJ87684.1"/>
    </source>
</evidence>
<dbReference type="PROSITE" id="PS51462">
    <property type="entry name" value="NUDIX"/>
    <property type="match status" value="1"/>
</dbReference>
<dbReference type="EMBL" id="MARB01000010">
    <property type="protein sequence ID" value="ODJ87684.1"/>
    <property type="molecule type" value="Genomic_DNA"/>
</dbReference>
<dbReference type="Proteomes" id="UP000094769">
    <property type="component" value="Unassembled WGS sequence"/>
</dbReference>
<protein>
    <recommendedName>
        <fullName evidence="1">Nudix hydrolase domain-containing protein</fullName>
    </recommendedName>
</protein>
<evidence type="ECO:0000313" key="3">
    <source>
        <dbReference type="Proteomes" id="UP000094769"/>
    </source>
</evidence>
<dbReference type="AlphaFoldDB" id="A0A7Z1AG41"/>
<reference evidence="2 3" key="1">
    <citation type="submission" date="2016-06" db="EMBL/GenBank/DDBJ databases">
        <title>Genome sequence of endosymbiont of Candidatus Endolucinida thiodiazotropha.</title>
        <authorList>
            <person name="Poehlein A."/>
            <person name="Koenig S."/>
            <person name="Heiden S.E."/>
            <person name="Thuermer A."/>
            <person name="Voget S."/>
            <person name="Daniel R."/>
            <person name="Markert S."/>
            <person name="Gros O."/>
            <person name="Schweder T."/>
        </authorList>
    </citation>
    <scope>NUCLEOTIDE SEQUENCE [LARGE SCALE GENOMIC DNA]</scope>
    <source>
        <strain evidence="2 3">COS</strain>
    </source>
</reference>
<dbReference type="InterPro" id="IPR000086">
    <property type="entry name" value="NUDIX_hydrolase_dom"/>
</dbReference>
<accession>A0A7Z1AG41</accession>
<sequence>MGAGVIPFSLHEDDVCFLFQSTFSGRKTGYLIDFGGGLGEGESFRQTAVREFVEETETMYFSDDLQQASRNAEKVDHQIPIVDALFEKTLSDHPDWWRNRAPGSRLQPKMWRTYFIEFPYRDIQALNREWQQDSVGRFKKRRELTWVASDELLALYANTPERLWKRVRQLESAPALIRSIVESKLGDS</sequence>
<keyword evidence="3" id="KW-1185">Reference proteome</keyword>
<comment type="caution">
    <text evidence="2">The sequence shown here is derived from an EMBL/GenBank/DDBJ whole genome shotgun (WGS) entry which is preliminary data.</text>
</comment>
<dbReference type="SUPFAM" id="SSF55811">
    <property type="entry name" value="Nudix"/>
    <property type="match status" value="1"/>
</dbReference>
<dbReference type="InterPro" id="IPR015797">
    <property type="entry name" value="NUDIX_hydrolase-like_dom_sf"/>
</dbReference>
<name>A0A7Z1AG41_9GAMM</name>
<evidence type="ECO:0000259" key="1">
    <source>
        <dbReference type="PROSITE" id="PS51462"/>
    </source>
</evidence>
<organism evidence="2 3">
    <name type="scientific">Candidatus Thiodiazotropha endolucinida</name>
    <dbReference type="NCBI Taxonomy" id="1655433"/>
    <lineage>
        <taxon>Bacteria</taxon>
        <taxon>Pseudomonadati</taxon>
        <taxon>Pseudomonadota</taxon>
        <taxon>Gammaproteobacteria</taxon>
        <taxon>Chromatiales</taxon>
        <taxon>Sedimenticolaceae</taxon>
        <taxon>Candidatus Thiodiazotropha</taxon>
    </lineage>
</organism>